<dbReference type="InterPro" id="IPR008145">
    <property type="entry name" value="GK/Ca_channel_bsu"/>
</dbReference>
<dbReference type="AlphaFoldDB" id="A0A7V0Z4B9"/>
<dbReference type="CDD" id="cd00071">
    <property type="entry name" value="GMPK"/>
    <property type="match status" value="1"/>
</dbReference>
<sequence length="191" mass="22329">MFRTLSKKAKLIVISGPSGVGKTTICNEIVARRKDVVYSISATSRRIRKGEINGREYFFLTEKEFKRWIAEDKFAEYAIVHGNYYGTPREFLEENLKKGFNVLMDIDVQGAKKLMPLYPDGIYIFVLPPDFEELKKRLIKRNTDDEKEIENRLQTARAELQYMKDYKYVVKNINLDDTIAEILKIIDTETQ</sequence>
<reference evidence="11" key="1">
    <citation type="journal article" date="2020" name="mSystems">
        <title>Genome- and Community-Level Interaction Insights into Carbon Utilization and Element Cycling Functions of Hydrothermarchaeota in Hydrothermal Sediment.</title>
        <authorList>
            <person name="Zhou Z."/>
            <person name="Liu Y."/>
            <person name="Xu W."/>
            <person name="Pan J."/>
            <person name="Luo Z.H."/>
            <person name="Li M."/>
        </authorList>
    </citation>
    <scope>NUCLEOTIDE SEQUENCE [LARGE SCALE GENOMIC DNA]</scope>
    <source>
        <strain evidence="11">SpSt-258</strain>
    </source>
</reference>
<evidence type="ECO:0000256" key="6">
    <source>
        <dbReference type="ARBA" id="ARBA00022777"/>
    </source>
</evidence>
<comment type="function">
    <text evidence="9">Essential for recycling GMP and indirectly, cGMP.</text>
</comment>
<dbReference type="Gene3D" id="3.30.63.10">
    <property type="entry name" value="Guanylate Kinase phosphate binding domain"/>
    <property type="match status" value="1"/>
</dbReference>
<dbReference type="InterPro" id="IPR020590">
    <property type="entry name" value="Guanylate_kinase_CS"/>
</dbReference>
<name>A0A7V0Z4B9_UNCW3</name>
<dbReference type="PROSITE" id="PS50052">
    <property type="entry name" value="GUANYLATE_KINASE_2"/>
    <property type="match status" value="1"/>
</dbReference>
<comment type="similarity">
    <text evidence="1 9">Belongs to the guanylate kinase family.</text>
</comment>
<dbReference type="InterPro" id="IPR027417">
    <property type="entry name" value="P-loop_NTPase"/>
</dbReference>
<evidence type="ECO:0000256" key="3">
    <source>
        <dbReference type="ARBA" id="ARBA00016296"/>
    </source>
</evidence>
<dbReference type="GO" id="GO:0004385">
    <property type="term" value="F:GMP kinase activity"/>
    <property type="evidence" value="ECO:0007669"/>
    <property type="project" value="UniProtKB-UniRule"/>
</dbReference>
<keyword evidence="7 9" id="KW-0067">ATP-binding</keyword>
<dbReference type="EMBL" id="DSKY01000007">
    <property type="protein sequence ID" value="HDY58388.1"/>
    <property type="molecule type" value="Genomic_DNA"/>
</dbReference>
<keyword evidence="6 9" id="KW-0418">Kinase</keyword>
<gene>
    <name evidence="9" type="primary">gmk</name>
    <name evidence="11" type="ORF">ENP86_02380</name>
</gene>
<evidence type="ECO:0000256" key="4">
    <source>
        <dbReference type="ARBA" id="ARBA00022679"/>
    </source>
</evidence>
<evidence type="ECO:0000259" key="10">
    <source>
        <dbReference type="PROSITE" id="PS50052"/>
    </source>
</evidence>
<dbReference type="EC" id="2.7.4.8" evidence="2 9"/>
<evidence type="ECO:0000256" key="7">
    <source>
        <dbReference type="ARBA" id="ARBA00022840"/>
    </source>
</evidence>
<dbReference type="SMART" id="SM00072">
    <property type="entry name" value="GuKc"/>
    <property type="match status" value="1"/>
</dbReference>
<dbReference type="HAMAP" id="MF_00328">
    <property type="entry name" value="Guanylate_kinase"/>
    <property type="match status" value="1"/>
</dbReference>
<comment type="caution">
    <text evidence="11">The sequence shown here is derived from an EMBL/GenBank/DDBJ whole genome shotgun (WGS) entry which is preliminary data.</text>
</comment>
<dbReference type="PANTHER" id="PTHR23117:SF13">
    <property type="entry name" value="GUANYLATE KINASE"/>
    <property type="match status" value="1"/>
</dbReference>
<dbReference type="Pfam" id="PF00625">
    <property type="entry name" value="Guanylate_kin"/>
    <property type="match status" value="1"/>
</dbReference>
<evidence type="ECO:0000256" key="5">
    <source>
        <dbReference type="ARBA" id="ARBA00022741"/>
    </source>
</evidence>
<evidence type="ECO:0000256" key="8">
    <source>
        <dbReference type="ARBA" id="ARBA00030128"/>
    </source>
</evidence>
<protein>
    <recommendedName>
        <fullName evidence="3 9">Guanylate kinase</fullName>
        <ecNumber evidence="2 9">2.7.4.8</ecNumber>
    </recommendedName>
    <alternativeName>
        <fullName evidence="8 9">GMP kinase</fullName>
    </alternativeName>
</protein>
<evidence type="ECO:0000256" key="1">
    <source>
        <dbReference type="ARBA" id="ARBA00005790"/>
    </source>
</evidence>
<organism evidence="11">
    <name type="scientific">candidate division WOR-3 bacterium</name>
    <dbReference type="NCBI Taxonomy" id="2052148"/>
    <lineage>
        <taxon>Bacteria</taxon>
        <taxon>Bacteria division WOR-3</taxon>
    </lineage>
</organism>
<dbReference type="InterPro" id="IPR008144">
    <property type="entry name" value="Guanylate_kin-like_dom"/>
</dbReference>
<accession>A0A7V0Z4B9</accession>
<dbReference type="FunFam" id="3.30.63.10:FF:000002">
    <property type="entry name" value="Guanylate kinase 1"/>
    <property type="match status" value="1"/>
</dbReference>
<dbReference type="Gene3D" id="3.40.50.300">
    <property type="entry name" value="P-loop containing nucleotide triphosphate hydrolases"/>
    <property type="match status" value="1"/>
</dbReference>
<comment type="catalytic activity">
    <reaction evidence="9">
        <text>GMP + ATP = GDP + ADP</text>
        <dbReference type="Rhea" id="RHEA:20780"/>
        <dbReference type="ChEBI" id="CHEBI:30616"/>
        <dbReference type="ChEBI" id="CHEBI:58115"/>
        <dbReference type="ChEBI" id="CHEBI:58189"/>
        <dbReference type="ChEBI" id="CHEBI:456216"/>
        <dbReference type="EC" id="2.7.4.8"/>
    </reaction>
</comment>
<feature type="binding site" evidence="9">
    <location>
        <begin position="16"/>
        <end position="23"/>
    </location>
    <ligand>
        <name>ATP</name>
        <dbReference type="ChEBI" id="CHEBI:30616"/>
    </ligand>
</feature>
<keyword evidence="5 9" id="KW-0547">Nucleotide-binding</keyword>
<dbReference type="PROSITE" id="PS00856">
    <property type="entry name" value="GUANYLATE_KINASE_1"/>
    <property type="match status" value="1"/>
</dbReference>
<dbReference type="GO" id="GO:0005829">
    <property type="term" value="C:cytosol"/>
    <property type="evidence" value="ECO:0007669"/>
    <property type="project" value="TreeGrafter"/>
</dbReference>
<dbReference type="SUPFAM" id="SSF52540">
    <property type="entry name" value="P-loop containing nucleoside triphosphate hydrolases"/>
    <property type="match status" value="1"/>
</dbReference>
<evidence type="ECO:0000313" key="11">
    <source>
        <dbReference type="EMBL" id="HDY58388.1"/>
    </source>
</evidence>
<keyword evidence="9" id="KW-0963">Cytoplasm</keyword>
<comment type="subcellular location">
    <subcellularLocation>
        <location evidence="9">Cytoplasm</location>
    </subcellularLocation>
</comment>
<evidence type="ECO:0000256" key="2">
    <source>
        <dbReference type="ARBA" id="ARBA00012961"/>
    </source>
</evidence>
<dbReference type="GO" id="GO:0005524">
    <property type="term" value="F:ATP binding"/>
    <property type="evidence" value="ECO:0007669"/>
    <property type="project" value="UniProtKB-UniRule"/>
</dbReference>
<dbReference type="PANTHER" id="PTHR23117">
    <property type="entry name" value="GUANYLATE KINASE-RELATED"/>
    <property type="match status" value="1"/>
</dbReference>
<proteinExistence type="inferred from homology"/>
<evidence type="ECO:0000256" key="9">
    <source>
        <dbReference type="HAMAP-Rule" id="MF_00328"/>
    </source>
</evidence>
<dbReference type="InterPro" id="IPR017665">
    <property type="entry name" value="Guanylate_kinase"/>
</dbReference>
<feature type="domain" description="Guanylate kinase-like" evidence="10">
    <location>
        <begin position="9"/>
        <end position="187"/>
    </location>
</feature>
<dbReference type="NCBIfam" id="TIGR03263">
    <property type="entry name" value="guanyl_kin"/>
    <property type="match status" value="1"/>
</dbReference>
<keyword evidence="4 9" id="KW-0808">Transferase</keyword>